<dbReference type="InterPro" id="IPR016193">
    <property type="entry name" value="Cytidine_deaminase-like"/>
</dbReference>
<dbReference type="Pfam" id="PF14437">
    <property type="entry name" value="MafB19-deam"/>
    <property type="match status" value="1"/>
</dbReference>
<comment type="caution">
    <text evidence="3">The sequence shown here is derived from an EMBL/GenBank/DDBJ whole genome shotgun (WGS) entry which is preliminary data.</text>
</comment>
<dbReference type="PANTHER" id="PTHR11086">
    <property type="entry name" value="DEOXYCYTIDYLATE DEAMINASE-RELATED"/>
    <property type="match status" value="1"/>
</dbReference>
<dbReference type="InterPro" id="IPR002125">
    <property type="entry name" value="CMP_dCMP_dom"/>
</dbReference>
<dbReference type="Gene3D" id="3.40.140.10">
    <property type="entry name" value="Cytidine Deaminase, domain 2"/>
    <property type="match status" value="1"/>
</dbReference>
<dbReference type="PROSITE" id="PS51747">
    <property type="entry name" value="CYT_DCMP_DEAMINASES_2"/>
    <property type="match status" value="1"/>
</dbReference>
<feature type="domain" description="CMP/dCMP-type deaminase" evidence="2">
    <location>
        <begin position="1"/>
        <end position="50"/>
    </location>
</feature>
<feature type="non-terminal residue" evidence="3">
    <location>
        <position position="1"/>
    </location>
</feature>
<gene>
    <name evidence="3" type="ORF">ENH14_01965</name>
</gene>
<name>A0A7V0LUH8_UNCW3</name>
<dbReference type="GO" id="GO:0004132">
    <property type="term" value="F:dCMP deaminase activity"/>
    <property type="evidence" value="ECO:0007669"/>
    <property type="project" value="TreeGrafter"/>
</dbReference>
<dbReference type="GO" id="GO:0002100">
    <property type="term" value="P:tRNA wobble adenosine to inosine editing"/>
    <property type="evidence" value="ECO:0007669"/>
    <property type="project" value="InterPro"/>
</dbReference>
<evidence type="ECO:0000259" key="2">
    <source>
        <dbReference type="PROSITE" id="PS51747"/>
    </source>
</evidence>
<sequence>AGTNIEGATIYSALLPCMECAKLIVASGIKRVVYTEEYIDKRFNETSRDFLNINGVKVDKV</sequence>
<protein>
    <submittedName>
        <fullName evidence="3">dCMP deaminase</fullName>
    </submittedName>
</protein>
<dbReference type="EMBL" id="DRDR01000084">
    <property type="protein sequence ID" value="HDL60201.1"/>
    <property type="molecule type" value="Genomic_DNA"/>
</dbReference>
<accession>A0A7V0LUH8</accession>
<dbReference type="Proteomes" id="UP000886381">
    <property type="component" value="Unassembled WGS sequence"/>
</dbReference>
<proteinExistence type="predicted"/>
<evidence type="ECO:0000256" key="1">
    <source>
        <dbReference type="ARBA" id="ARBA00022801"/>
    </source>
</evidence>
<dbReference type="PANTHER" id="PTHR11086:SF18">
    <property type="entry name" value="DEOXYCYTIDYLATE DEAMINASE"/>
    <property type="match status" value="1"/>
</dbReference>
<dbReference type="AlphaFoldDB" id="A0A7V0LUH8"/>
<dbReference type="SUPFAM" id="SSF53927">
    <property type="entry name" value="Cytidine deaminase-like"/>
    <property type="match status" value="1"/>
</dbReference>
<organism evidence="3">
    <name type="scientific">candidate division WOR-3 bacterium</name>
    <dbReference type="NCBI Taxonomy" id="2052148"/>
    <lineage>
        <taxon>Bacteria</taxon>
        <taxon>Bacteria division WOR-3</taxon>
    </lineage>
</organism>
<evidence type="ECO:0000313" key="3">
    <source>
        <dbReference type="EMBL" id="HDL60201.1"/>
    </source>
</evidence>
<keyword evidence="1" id="KW-0378">Hydrolase</keyword>
<reference evidence="3" key="1">
    <citation type="journal article" date="2020" name="mSystems">
        <title>Genome- and Community-Level Interaction Insights into Carbon Utilization and Element Cycling Functions of Hydrothermarchaeota in Hydrothermal Sediment.</title>
        <authorList>
            <person name="Zhou Z."/>
            <person name="Liu Y."/>
            <person name="Xu W."/>
            <person name="Pan J."/>
            <person name="Luo Z.H."/>
            <person name="Li M."/>
        </authorList>
    </citation>
    <scope>NUCLEOTIDE SEQUENCE [LARGE SCALE GENOMIC DNA]</scope>
    <source>
        <strain evidence="3">HyVt-28</strain>
    </source>
</reference>
<dbReference type="InterPro" id="IPR015517">
    <property type="entry name" value="dCMP_deaminase-rel"/>
</dbReference>
<dbReference type="GO" id="GO:0052717">
    <property type="term" value="F:tRNA-specific adenosine-34 deaminase activity"/>
    <property type="evidence" value="ECO:0007669"/>
    <property type="project" value="UniProtKB-EC"/>
</dbReference>
<dbReference type="InterPro" id="IPR058535">
    <property type="entry name" value="MafB19-deam"/>
</dbReference>
<dbReference type="GO" id="GO:0005737">
    <property type="term" value="C:cytoplasm"/>
    <property type="evidence" value="ECO:0007669"/>
    <property type="project" value="TreeGrafter"/>
</dbReference>